<comment type="caution">
    <text evidence="2">The sequence shown here is derived from an EMBL/GenBank/DDBJ whole genome shotgun (WGS) entry which is preliminary data.</text>
</comment>
<name>A0A392MLK1_9FABA</name>
<reference evidence="2 3" key="1">
    <citation type="journal article" date="2018" name="Front. Plant Sci.">
        <title>Red Clover (Trifolium pratense) and Zigzag Clover (T. medium) - A Picture of Genomic Similarities and Differences.</title>
        <authorList>
            <person name="Dluhosova J."/>
            <person name="Istvanek J."/>
            <person name="Nedelnik J."/>
            <person name="Repkova J."/>
        </authorList>
    </citation>
    <scope>NUCLEOTIDE SEQUENCE [LARGE SCALE GENOMIC DNA]</scope>
    <source>
        <strain evidence="3">cv. 10/8</strain>
        <tissue evidence="2">Leaf</tissue>
    </source>
</reference>
<organism evidence="2 3">
    <name type="scientific">Trifolium medium</name>
    <dbReference type="NCBI Taxonomy" id="97028"/>
    <lineage>
        <taxon>Eukaryota</taxon>
        <taxon>Viridiplantae</taxon>
        <taxon>Streptophyta</taxon>
        <taxon>Embryophyta</taxon>
        <taxon>Tracheophyta</taxon>
        <taxon>Spermatophyta</taxon>
        <taxon>Magnoliopsida</taxon>
        <taxon>eudicotyledons</taxon>
        <taxon>Gunneridae</taxon>
        <taxon>Pentapetalae</taxon>
        <taxon>rosids</taxon>
        <taxon>fabids</taxon>
        <taxon>Fabales</taxon>
        <taxon>Fabaceae</taxon>
        <taxon>Papilionoideae</taxon>
        <taxon>50 kb inversion clade</taxon>
        <taxon>NPAAA clade</taxon>
        <taxon>Hologalegina</taxon>
        <taxon>IRL clade</taxon>
        <taxon>Trifolieae</taxon>
        <taxon>Trifolium</taxon>
    </lineage>
</organism>
<feature type="non-terminal residue" evidence="2">
    <location>
        <position position="143"/>
    </location>
</feature>
<dbReference type="Proteomes" id="UP000265520">
    <property type="component" value="Unassembled WGS sequence"/>
</dbReference>
<proteinExistence type="predicted"/>
<gene>
    <name evidence="2" type="ORF">A2U01_0009287</name>
</gene>
<accession>A0A392MLK1</accession>
<feature type="chain" id="PRO_5017298230" evidence="1">
    <location>
        <begin position="18"/>
        <end position="143"/>
    </location>
</feature>
<dbReference type="AlphaFoldDB" id="A0A392MLK1"/>
<feature type="signal peptide" evidence="1">
    <location>
        <begin position="1"/>
        <end position="17"/>
    </location>
</feature>
<keyword evidence="3" id="KW-1185">Reference proteome</keyword>
<evidence type="ECO:0000256" key="1">
    <source>
        <dbReference type="SAM" id="SignalP"/>
    </source>
</evidence>
<sequence>MSNRCCTSAILVHMASAFNLRSACFHFSDSGVDPAAAGLQVTSDGKPKILDILDCTGSGDIDTSKVVKADADGCICGASGASLAINTSWKNPSGEWHVGYKLVYELFTETLTSRLKKERKKKWDDINQEEIAKTLKQLNDFDQ</sequence>
<protein>
    <submittedName>
        <fullName evidence="2">Tripeptidyl-peptidase 2-like</fullName>
    </submittedName>
</protein>
<evidence type="ECO:0000313" key="2">
    <source>
        <dbReference type="EMBL" id="MCH88402.1"/>
    </source>
</evidence>
<dbReference type="FunFam" id="2.20.25.690:FF:000001">
    <property type="entry name" value="Tripeptidyl-peptidase 2"/>
    <property type="match status" value="1"/>
</dbReference>
<dbReference type="EMBL" id="LXQA010014114">
    <property type="protein sequence ID" value="MCH88402.1"/>
    <property type="molecule type" value="Genomic_DNA"/>
</dbReference>
<dbReference type="Gene3D" id="2.20.25.690">
    <property type="match status" value="1"/>
</dbReference>
<keyword evidence="1" id="KW-0732">Signal</keyword>
<evidence type="ECO:0000313" key="3">
    <source>
        <dbReference type="Proteomes" id="UP000265520"/>
    </source>
</evidence>